<accession>A0ABU6SMV1</accession>
<sequence length="82" mass="9414">MVIPKDCDVYHYQRKGTSFALKGHSSEESGHVRQPKRSQGNPTMNNLGSNSEGKRYEEYYLDDLTYKGCGRYHPNKPCRIGM</sequence>
<evidence type="ECO:0000256" key="1">
    <source>
        <dbReference type="SAM" id="MobiDB-lite"/>
    </source>
</evidence>
<dbReference type="EMBL" id="JASCZI010061054">
    <property type="protein sequence ID" value="MED6137419.1"/>
    <property type="molecule type" value="Genomic_DNA"/>
</dbReference>
<feature type="compositionally biased region" description="Polar residues" evidence="1">
    <location>
        <begin position="37"/>
        <end position="51"/>
    </location>
</feature>
<proteinExistence type="predicted"/>
<comment type="caution">
    <text evidence="2">The sequence shown here is derived from an EMBL/GenBank/DDBJ whole genome shotgun (WGS) entry which is preliminary data.</text>
</comment>
<gene>
    <name evidence="2" type="ORF">PIB30_064879</name>
</gene>
<evidence type="ECO:0000313" key="2">
    <source>
        <dbReference type="EMBL" id="MED6137419.1"/>
    </source>
</evidence>
<evidence type="ECO:0000313" key="3">
    <source>
        <dbReference type="Proteomes" id="UP001341840"/>
    </source>
</evidence>
<reference evidence="2 3" key="1">
    <citation type="journal article" date="2023" name="Plants (Basel)">
        <title>Bridging the Gap: Combining Genomics and Transcriptomics Approaches to Understand Stylosanthes scabra, an Orphan Legume from the Brazilian Caatinga.</title>
        <authorList>
            <person name="Ferreira-Neto J.R.C."/>
            <person name="da Silva M.D."/>
            <person name="Binneck E."/>
            <person name="de Melo N.F."/>
            <person name="da Silva R.H."/>
            <person name="de Melo A.L.T.M."/>
            <person name="Pandolfi V."/>
            <person name="Bustamante F.O."/>
            <person name="Brasileiro-Vidal A.C."/>
            <person name="Benko-Iseppon A.M."/>
        </authorList>
    </citation>
    <scope>NUCLEOTIDE SEQUENCE [LARGE SCALE GENOMIC DNA]</scope>
    <source>
        <tissue evidence="2">Leaves</tissue>
    </source>
</reference>
<protein>
    <submittedName>
        <fullName evidence="2">Uncharacterized protein</fullName>
    </submittedName>
</protein>
<feature type="non-terminal residue" evidence="2">
    <location>
        <position position="82"/>
    </location>
</feature>
<organism evidence="2 3">
    <name type="scientific">Stylosanthes scabra</name>
    <dbReference type="NCBI Taxonomy" id="79078"/>
    <lineage>
        <taxon>Eukaryota</taxon>
        <taxon>Viridiplantae</taxon>
        <taxon>Streptophyta</taxon>
        <taxon>Embryophyta</taxon>
        <taxon>Tracheophyta</taxon>
        <taxon>Spermatophyta</taxon>
        <taxon>Magnoliopsida</taxon>
        <taxon>eudicotyledons</taxon>
        <taxon>Gunneridae</taxon>
        <taxon>Pentapetalae</taxon>
        <taxon>rosids</taxon>
        <taxon>fabids</taxon>
        <taxon>Fabales</taxon>
        <taxon>Fabaceae</taxon>
        <taxon>Papilionoideae</taxon>
        <taxon>50 kb inversion clade</taxon>
        <taxon>dalbergioids sensu lato</taxon>
        <taxon>Dalbergieae</taxon>
        <taxon>Pterocarpus clade</taxon>
        <taxon>Stylosanthes</taxon>
    </lineage>
</organism>
<keyword evidence="3" id="KW-1185">Reference proteome</keyword>
<feature type="region of interest" description="Disordered" evidence="1">
    <location>
        <begin position="20"/>
        <end position="52"/>
    </location>
</feature>
<dbReference type="Proteomes" id="UP001341840">
    <property type="component" value="Unassembled WGS sequence"/>
</dbReference>
<name>A0ABU6SMV1_9FABA</name>